<evidence type="ECO:0000259" key="2">
    <source>
        <dbReference type="Pfam" id="PF07811"/>
    </source>
</evidence>
<reference evidence="4" key="1">
    <citation type="submission" date="2012-02" db="EMBL/GenBank/DDBJ databases">
        <title>Complete sequence of Mesorhizobium australicum WSM2073.</title>
        <authorList>
            <person name="Lucas S."/>
            <person name="Han J."/>
            <person name="Lapidus A."/>
            <person name="Cheng J.-F."/>
            <person name="Goodwin L."/>
            <person name="Pitluck S."/>
            <person name="Peters L."/>
            <person name="Gu W."/>
            <person name="Detter J.C."/>
            <person name="Han C."/>
            <person name="Tapia R."/>
            <person name="Land M."/>
            <person name="Hauser L."/>
            <person name="Kyrpides N."/>
            <person name="Ivanova N."/>
            <person name="Pagani I."/>
            <person name="Reeve W.G."/>
            <person name="Howieson J.G."/>
            <person name="Tiwari R.P."/>
            <person name="O'Hara G.W."/>
            <person name="Atkins C.A."/>
            <person name="Ronson C.W."/>
            <person name="Nandasena K.G."/>
            <person name="Woyke T."/>
        </authorList>
    </citation>
    <scope>NUCLEOTIDE SEQUENCE [LARGE SCALE GENOMIC DNA]</scope>
    <source>
        <strain evidence="4">LMG 24608 / HAMBI 3006 / WSM2073</strain>
    </source>
</reference>
<dbReference type="KEGG" id="mam:Mesau_05500"/>
<sequence length="213" mass="22366">MHALARFRKEEDGATMVEAAISMTLLLILTLGFVDFGYAWYQWNSATKAVEIGARMASISDPIAPEIAAAGLTTTPGDPIPVGNYDFTCNGATSTCSCVGTGCTATFTAANFNKIFRGDATGTGTCPPLAAGQRPGMCHFFPMLLPANVVVRYVATGLGYQTRPGGPVPTITVNLQGVTFQFFFLGALLGFNNLTMPSMLSTVTGEDLKSTAP</sequence>
<feature type="transmembrane region" description="Helical" evidence="1">
    <location>
        <begin position="20"/>
        <end position="41"/>
    </location>
</feature>
<dbReference type="EMBL" id="CP003358">
    <property type="protein sequence ID" value="AGB47806.1"/>
    <property type="molecule type" value="Genomic_DNA"/>
</dbReference>
<protein>
    <submittedName>
        <fullName evidence="3">Flp pilus assembly protein TadG</fullName>
    </submittedName>
</protein>
<dbReference type="AlphaFoldDB" id="L0KRT6"/>
<organism evidence="3 4">
    <name type="scientific">Mesorhizobium australicum (strain HAMBI 3006 / LMG 24608 / WSM2073)</name>
    <dbReference type="NCBI Taxonomy" id="754035"/>
    <lineage>
        <taxon>Bacteria</taxon>
        <taxon>Pseudomonadati</taxon>
        <taxon>Pseudomonadota</taxon>
        <taxon>Alphaproteobacteria</taxon>
        <taxon>Hyphomicrobiales</taxon>
        <taxon>Phyllobacteriaceae</taxon>
        <taxon>Mesorhizobium</taxon>
    </lineage>
</organism>
<keyword evidence="1" id="KW-0812">Transmembrane</keyword>
<name>L0KRT6_MESAW</name>
<dbReference type="STRING" id="754035.Mesau_05500"/>
<accession>L0KRT6</accession>
<evidence type="ECO:0000256" key="1">
    <source>
        <dbReference type="SAM" id="Phobius"/>
    </source>
</evidence>
<feature type="domain" description="TadE-like" evidence="2">
    <location>
        <begin position="13"/>
        <end position="55"/>
    </location>
</feature>
<dbReference type="Proteomes" id="UP000010998">
    <property type="component" value="Chromosome"/>
</dbReference>
<keyword evidence="1" id="KW-1133">Transmembrane helix</keyword>
<evidence type="ECO:0000313" key="3">
    <source>
        <dbReference type="EMBL" id="AGB47806.1"/>
    </source>
</evidence>
<proteinExistence type="predicted"/>
<dbReference type="HOGENOM" id="CLU_1325609_0_0_5"/>
<keyword evidence="1" id="KW-0472">Membrane</keyword>
<evidence type="ECO:0000313" key="4">
    <source>
        <dbReference type="Proteomes" id="UP000010998"/>
    </source>
</evidence>
<dbReference type="Pfam" id="PF07811">
    <property type="entry name" value="TadE"/>
    <property type="match status" value="1"/>
</dbReference>
<dbReference type="OrthoDB" id="7865585at2"/>
<gene>
    <name evidence="3" type="ordered locus">Mesau_05500</name>
</gene>
<keyword evidence="4" id="KW-1185">Reference proteome</keyword>
<dbReference type="InterPro" id="IPR012495">
    <property type="entry name" value="TadE-like_dom"/>
</dbReference>
<dbReference type="eggNOG" id="ENOG50335IV">
    <property type="taxonomic scope" value="Bacteria"/>
</dbReference>